<evidence type="ECO:0000313" key="1">
    <source>
        <dbReference type="EMBL" id="EFQ03442.1"/>
    </source>
</evidence>
<dbReference type="Proteomes" id="UP000003195">
    <property type="component" value="Unassembled WGS sequence"/>
</dbReference>
<proteinExistence type="predicted"/>
<accession>E2ZE62</accession>
<name>E2ZE62_9FIRM</name>
<gene>
    <name evidence="1" type="ORF">HMPREF9429_01764</name>
</gene>
<protein>
    <recommendedName>
        <fullName evidence="3">DNA-binding protein</fullName>
    </recommendedName>
</protein>
<keyword evidence="2" id="KW-1185">Reference proteome</keyword>
<evidence type="ECO:0000313" key="2">
    <source>
        <dbReference type="Proteomes" id="UP000003195"/>
    </source>
</evidence>
<organism evidence="1 2">
    <name type="scientific">Megasphaera micronuciformis F0359</name>
    <dbReference type="NCBI Taxonomy" id="706434"/>
    <lineage>
        <taxon>Bacteria</taxon>
        <taxon>Bacillati</taxon>
        <taxon>Bacillota</taxon>
        <taxon>Negativicutes</taxon>
        <taxon>Veillonellales</taxon>
        <taxon>Veillonellaceae</taxon>
        <taxon>Megasphaera</taxon>
    </lineage>
</organism>
<evidence type="ECO:0008006" key="3">
    <source>
        <dbReference type="Google" id="ProtNLM"/>
    </source>
</evidence>
<reference evidence="1 2" key="1">
    <citation type="submission" date="2010-08" db="EMBL/GenBank/DDBJ databases">
        <authorList>
            <person name="Weinstock G."/>
            <person name="Sodergren E."/>
            <person name="Clifton S."/>
            <person name="Fulton L."/>
            <person name="Fulton B."/>
            <person name="Courtney L."/>
            <person name="Fronick C."/>
            <person name="Harrison M."/>
            <person name="Strong C."/>
            <person name="Farmer C."/>
            <person name="Delahaunty K."/>
            <person name="Markovic C."/>
            <person name="Hall O."/>
            <person name="Minx P."/>
            <person name="Tomlinson C."/>
            <person name="Mitreva M."/>
            <person name="Hou S."/>
            <person name="Chen J."/>
            <person name="Wollam A."/>
            <person name="Pepin K.H."/>
            <person name="Johnson M."/>
            <person name="Bhonagiri V."/>
            <person name="Zhang X."/>
            <person name="Suruliraj S."/>
            <person name="Warren W."/>
            <person name="Chinwalla A."/>
            <person name="Mardis E.R."/>
            <person name="Wilson R.K."/>
        </authorList>
    </citation>
    <scope>NUCLEOTIDE SEQUENCE [LARGE SCALE GENOMIC DNA]</scope>
    <source>
        <strain evidence="1 2">F0359</strain>
    </source>
</reference>
<dbReference type="STRING" id="706434.HMPREF9429_01764"/>
<dbReference type="HOGENOM" id="CLU_178120_1_0_9"/>
<dbReference type="RefSeq" id="WP_006943171.1">
    <property type="nucleotide sequence ID" value="NZ_GL538212.1"/>
</dbReference>
<dbReference type="AlphaFoldDB" id="E2ZE62"/>
<comment type="caution">
    <text evidence="1">The sequence shown here is derived from an EMBL/GenBank/DDBJ whole genome shotgun (WGS) entry which is preliminary data.</text>
</comment>
<dbReference type="eggNOG" id="COG3177">
    <property type="taxonomic scope" value="Bacteria"/>
</dbReference>
<sequence length="75" mass="8733">MEYISVKEAAQKWGVFSRRVASLCTQERIEGAMRVDNMWIIPATVGKPEDARHTNSVKYNFLLIVHEYLFVFRKG</sequence>
<dbReference type="EMBL" id="AECS01000043">
    <property type="protein sequence ID" value="EFQ03442.1"/>
    <property type="molecule type" value="Genomic_DNA"/>
</dbReference>